<keyword evidence="1" id="KW-0812">Transmembrane</keyword>
<sequence length="388" mass="44029">MKKRLQQALPLLLVILVVASAYGFLHIRLGTDPFEHSVYDSYTLQALAWREGHISLGQDYPYLELAVFEGDWYVSFPPVPSIPQWLLTFFFGSQTPDGLLIKCYALAAMVILYHCLHKRMKWKPWQAALFSGLFAFGGPLLTITLNGGVWFQAQALNFLLLVAAFSAMAFQRPTLCCILYALSVGCRPFSVLFGPALLLMYLEIPRNKRPRLYPGILAGLAIAGCYAAYNYARFGNPLEFGHNYLPEFTRIETGQFSFSYLLKNVRQFFFGLPIQNGQWQLFGFSMFLSNLPLTLLVILFLWDLLCGRLTLRKLAVFCLMAAQLFCLLLHKSFGGLQFGARYTLELTPYLLVWLYLEKRRGPVLWENVLLGAGAAFNIWGAYLLNSNL</sequence>
<feature type="transmembrane region" description="Helical" evidence="1">
    <location>
        <begin position="99"/>
        <end position="116"/>
    </location>
</feature>
<keyword evidence="1" id="KW-1133">Transmembrane helix</keyword>
<comment type="caution">
    <text evidence="2">The sequence shown here is derived from an EMBL/GenBank/DDBJ whole genome shotgun (WGS) entry which is preliminary data.</text>
</comment>
<evidence type="ECO:0000313" key="2">
    <source>
        <dbReference type="EMBL" id="HIU34442.1"/>
    </source>
</evidence>
<dbReference type="AlphaFoldDB" id="A0A9D1IBW8"/>
<dbReference type="Proteomes" id="UP000824072">
    <property type="component" value="Unassembled WGS sequence"/>
</dbReference>
<organism evidence="2 3">
    <name type="scientific">Candidatus Pullichristensenella excrementigallinarum</name>
    <dbReference type="NCBI Taxonomy" id="2840907"/>
    <lineage>
        <taxon>Bacteria</taxon>
        <taxon>Bacillati</taxon>
        <taxon>Bacillota</taxon>
        <taxon>Clostridia</taxon>
        <taxon>Candidatus Pullichristensenella</taxon>
    </lineage>
</organism>
<feature type="transmembrane region" description="Helical" evidence="1">
    <location>
        <begin position="314"/>
        <end position="333"/>
    </location>
</feature>
<feature type="transmembrane region" description="Helical" evidence="1">
    <location>
        <begin position="178"/>
        <end position="200"/>
    </location>
</feature>
<proteinExistence type="predicted"/>
<feature type="transmembrane region" description="Helical" evidence="1">
    <location>
        <begin position="212"/>
        <end position="232"/>
    </location>
</feature>
<reference evidence="2" key="1">
    <citation type="submission" date="2020-10" db="EMBL/GenBank/DDBJ databases">
        <authorList>
            <person name="Gilroy R."/>
        </authorList>
    </citation>
    <scope>NUCLEOTIDE SEQUENCE</scope>
    <source>
        <strain evidence="2">ChiHcec3-11533</strain>
    </source>
</reference>
<feature type="transmembrane region" description="Helical" evidence="1">
    <location>
        <begin position="128"/>
        <end position="151"/>
    </location>
</feature>
<evidence type="ECO:0000313" key="3">
    <source>
        <dbReference type="Proteomes" id="UP000824072"/>
    </source>
</evidence>
<reference evidence="2" key="2">
    <citation type="journal article" date="2021" name="PeerJ">
        <title>Extensive microbial diversity within the chicken gut microbiome revealed by metagenomics and culture.</title>
        <authorList>
            <person name="Gilroy R."/>
            <person name="Ravi A."/>
            <person name="Getino M."/>
            <person name="Pursley I."/>
            <person name="Horton D.L."/>
            <person name="Alikhan N.F."/>
            <person name="Baker D."/>
            <person name="Gharbi K."/>
            <person name="Hall N."/>
            <person name="Watson M."/>
            <person name="Adriaenssens E.M."/>
            <person name="Foster-Nyarko E."/>
            <person name="Jarju S."/>
            <person name="Secka A."/>
            <person name="Antonio M."/>
            <person name="Oren A."/>
            <person name="Chaudhuri R.R."/>
            <person name="La Ragione R."/>
            <person name="Hildebrand F."/>
            <person name="Pallen M.J."/>
        </authorList>
    </citation>
    <scope>NUCLEOTIDE SEQUENCE</scope>
    <source>
        <strain evidence="2">ChiHcec3-11533</strain>
    </source>
</reference>
<dbReference type="EMBL" id="DVMU01000178">
    <property type="protein sequence ID" value="HIU34442.1"/>
    <property type="molecule type" value="Genomic_DNA"/>
</dbReference>
<keyword evidence="1" id="KW-0472">Membrane</keyword>
<evidence type="ECO:0000256" key="1">
    <source>
        <dbReference type="SAM" id="Phobius"/>
    </source>
</evidence>
<protein>
    <submittedName>
        <fullName evidence="2">Uncharacterized protein</fullName>
    </submittedName>
</protein>
<name>A0A9D1IBW8_9FIRM</name>
<gene>
    <name evidence="2" type="ORF">IAB02_07765</name>
</gene>
<feature type="transmembrane region" description="Helical" evidence="1">
    <location>
        <begin position="363"/>
        <end position="384"/>
    </location>
</feature>
<accession>A0A9D1IBW8</accession>
<feature type="transmembrane region" description="Helical" evidence="1">
    <location>
        <begin position="279"/>
        <end position="302"/>
    </location>
</feature>